<reference evidence="6 7" key="1">
    <citation type="submission" date="2018-02" db="EMBL/GenBank/DDBJ databases">
        <title>Insights into the biology of acidophilic members of the Acidiferrobacteraceae family derived from comparative genomic analyses.</title>
        <authorList>
            <person name="Issotta F."/>
            <person name="Thyssen C."/>
            <person name="Mena C."/>
            <person name="Moya A."/>
            <person name="Bellenberg S."/>
            <person name="Sproer C."/>
            <person name="Covarrubias P.C."/>
            <person name="Sand W."/>
            <person name="Quatrini R."/>
            <person name="Vera M."/>
        </authorList>
    </citation>
    <scope>NUCLEOTIDE SEQUENCE [LARGE SCALE GENOMIC DNA]</scope>
    <source>
        <strain evidence="7">m-1</strain>
    </source>
</reference>
<evidence type="ECO:0000256" key="2">
    <source>
        <dbReference type="ARBA" id="ARBA00022448"/>
    </source>
</evidence>
<dbReference type="SMART" id="SM00382">
    <property type="entry name" value="AAA"/>
    <property type="match status" value="1"/>
</dbReference>
<dbReference type="InterPro" id="IPR027417">
    <property type="entry name" value="P-loop_NTPase"/>
</dbReference>
<dbReference type="PANTHER" id="PTHR42788">
    <property type="entry name" value="TAURINE IMPORT ATP-BINDING PROTEIN-RELATED"/>
    <property type="match status" value="1"/>
</dbReference>
<dbReference type="InterPro" id="IPR003593">
    <property type="entry name" value="AAA+_ATPase"/>
</dbReference>
<keyword evidence="3" id="KW-0547">Nucleotide-binding</keyword>
<gene>
    <name evidence="6" type="ORF">C4900_15310</name>
</gene>
<keyword evidence="7" id="KW-1185">Reference proteome</keyword>
<dbReference type="AlphaFoldDB" id="A0A368HHU1"/>
<dbReference type="PANTHER" id="PTHR42788:SF13">
    <property type="entry name" value="ALIPHATIC SULFONATES IMPORT ATP-BINDING PROTEIN SSUB"/>
    <property type="match status" value="1"/>
</dbReference>
<accession>A0A368HHU1</accession>
<evidence type="ECO:0000256" key="3">
    <source>
        <dbReference type="ARBA" id="ARBA00022741"/>
    </source>
</evidence>
<dbReference type="Pfam" id="PF00005">
    <property type="entry name" value="ABC_tran"/>
    <property type="match status" value="1"/>
</dbReference>
<dbReference type="InterPro" id="IPR003439">
    <property type="entry name" value="ABC_transporter-like_ATP-bd"/>
</dbReference>
<dbReference type="SUPFAM" id="SSF52540">
    <property type="entry name" value="P-loop containing nucleoside triphosphate hydrolases"/>
    <property type="match status" value="1"/>
</dbReference>
<protein>
    <submittedName>
        <fullName evidence="6">ABC transporter ATP-binding protein</fullName>
    </submittedName>
</protein>
<name>A0A368HHU1_9GAMM</name>
<dbReference type="OrthoDB" id="9802264at2"/>
<proteinExistence type="inferred from homology"/>
<comment type="caution">
    <text evidence="6">The sequence shown here is derived from an EMBL/GenBank/DDBJ whole genome shotgun (WGS) entry which is preliminary data.</text>
</comment>
<dbReference type="InterPro" id="IPR050166">
    <property type="entry name" value="ABC_transporter_ATP-bind"/>
</dbReference>
<dbReference type="PROSITE" id="PS50893">
    <property type="entry name" value="ABC_TRANSPORTER_2"/>
    <property type="match status" value="1"/>
</dbReference>
<feature type="domain" description="ABC transporter" evidence="5">
    <location>
        <begin position="9"/>
        <end position="238"/>
    </location>
</feature>
<dbReference type="GO" id="GO:0005524">
    <property type="term" value="F:ATP binding"/>
    <property type="evidence" value="ECO:0007669"/>
    <property type="project" value="UniProtKB-KW"/>
</dbReference>
<evidence type="ECO:0000259" key="5">
    <source>
        <dbReference type="PROSITE" id="PS50893"/>
    </source>
</evidence>
<evidence type="ECO:0000256" key="4">
    <source>
        <dbReference type="ARBA" id="ARBA00022840"/>
    </source>
</evidence>
<dbReference type="EMBL" id="PSYR01000002">
    <property type="protein sequence ID" value="RCN57080.1"/>
    <property type="molecule type" value="Genomic_DNA"/>
</dbReference>
<evidence type="ECO:0000313" key="7">
    <source>
        <dbReference type="Proteomes" id="UP000253250"/>
    </source>
</evidence>
<dbReference type="CDD" id="cd03293">
    <property type="entry name" value="ABC_NrtD_SsuB_transporters"/>
    <property type="match status" value="1"/>
</dbReference>
<evidence type="ECO:0000256" key="1">
    <source>
        <dbReference type="ARBA" id="ARBA00005417"/>
    </source>
</evidence>
<dbReference type="GO" id="GO:0016887">
    <property type="term" value="F:ATP hydrolysis activity"/>
    <property type="evidence" value="ECO:0007669"/>
    <property type="project" value="InterPro"/>
</dbReference>
<sequence>MQNIGNIDVRGLSLGFKNFGRTNTVVEDFSFKFVGGSFTSIIGSSGCGKSTLLNAIGGHYKPLAGQILLDGCEIKEPTASLGIVFQQHTLFPWKTVMENVRFGPMQRGVSKAQANAVAAKYIDMVGLAGYGDYYPKMLSGGMQHRAEIARALANAPAVLLMDEPFGALDAQMRASLQGSLLDIWKETHVTIIFVTHDVEEAMYLSERIVVMSRDRGRICEVFALDEPFPRNKEKLFASEGGRDLKEKCIGCLAR</sequence>
<comment type="similarity">
    <text evidence="1">Belongs to the ABC transporter superfamily.</text>
</comment>
<dbReference type="Proteomes" id="UP000253250">
    <property type="component" value="Unassembled WGS sequence"/>
</dbReference>
<organism evidence="6 7">
    <name type="scientific">Acidiferrobacter thiooxydans</name>
    <dbReference type="NCBI Taxonomy" id="163359"/>
    <lineage>
        <taxon>Bacteria</taxon>
        <taxon>Pseudomonadati</taxon>
        <taxon>Pseudomonadota</taxon>
        <taxon>Gammaproteobacteria</taxon>
        <taxon>Acidiferrobacterales</taxon>
        <taxon>Acidiferrobacteraceae</taxon>
        <taxon>Acidiferrobacter</taxon>
    </lineage>
</organism>
<keyword evidence="4 6" id="KW-0067">ATP-binding</keyword>
<dbReference type="RefSeq" id="WP_083995686.1">
    <property type="nucleotide sequence ID" value="NZ_CP080624.1"/>
</dbReference>
<evidence type="ECO:0000313" key="6">
    <source>
        <dbReference type="EMBL" id="RCN57080.1"/>
    </source>
</evidence>
<keyword evidence="2" id="KW-0813">Transport</keyword>
<dbReference type="Gene3D" id="3.40.50.300">
    <property type="entry name" value="P-loop containing nucleotide triphosphate hydrolases"/>
    <property type="match status" value="1"/>
</dbReference>